<protein>
    <submittedName>
        <fullName evidence="1">Uncharacterized protein</fullName>
    </submittedName>
</protein>
<evidence type="ECO:0000313" key="2">
    <source>
        <dbReference type="Proteomes" id="UP000007842"/>
    </source>
</evidence>
<keyword evidence="2" id="KW-1185">Reference proteome</keyword>
<dbReference type="KEGG" id="sct:SCAT_p0251"/>
<dbReference type="Proteomes" id="UP000007842">
    <property type="component" value="Plasmid pSCATT"/>
</dbReference>
<geneLocation type="plasmid" evidence="1 2">
    <name>pSCATT</name>
</geneLocation>
<dbReference type="RefSeq" id="WP_014150706.1">
    <property type="nucleotide sequence ID" value="NC_016113.1"/>
</dbReference>
<dbReference type="PATRIC" id="fig|1003195.11.peg.237"/>
<accession>G8XGN6</accession>
<dbReference type="AlphaFoldDB" id="F8JKW0"/>
<name>F8JKW0_STREN</name>
<proteinExistence type="predicted"/>
<gene>
    <name evidence="1" type="ordered locus">SCATT_p14920</name>
</gene>
<accession>F8JKW0</accession>
<dbReference type="KEGG" id="scy:SCATT_p14920"/>
<sequence>MTFITALPVPPVARRLLPLARPVLLAVADAYGVGLPVRAVGLGLTIARVAAGAGPTADPPGRGGGT</sequence>
<organism evidence="1 2">
    <name type="scientific">Streptantibioticus cattleyicolor (strain ATCC 35852 / DSM 46488 / JCM 4925 / NBRC 14057 / NRRL 8057)</name>
    <name type="common">Streptomyces cattleya</name>
    <dbReference type="NCBI Taxonomy" id="1003195"/>
    <lineage>
        <taxon>Bacteria</taxon>
        <taxon>Bacillati</taxon>
        <taxon>Actinomycetota</taxon>
        <taxon>Actinomycetes</taxon>
        <taxon>Kitasatosporales</taxon>
        <taxon>Streptomycetaceae</taxon>
        <taxon>Streptantibioticus</taxon>
    </lineage>
</organism>
<dbReference type="EMBL" id="CP003229">
    <property type="protein sequence ID" value="AEW99685.1"/>
    <property type="molecule type" value="Genomic_DNA"/>
</dbReference>
<reference evidence="2" key="1">
    <citation type="submission" date="2011-12" db="EMBL/GenBank/DDBJ databases">
        <title>Complete genome sequence of Streptomyces cattleya strain DSM 46488.</title>
        <authorList>
            <person name="Ou H.-Y."/>
            <person name="Li P."/>
            <person name="Zhao C."/>
            <person name="O'Hagan D."/>
            <person name="Deng Z."/>
        </authorList>
    </citation>
    <scope>NUCLEOTIDE SEQUENCE [LARGE SCALE GENOMIC DNA]</scope>
    <source>
        <strain evidence="2">ATCC 35852 / DSM 46488 / JCM 4925 / NBRC 14057 / NRRL 8057</strain>
        <plasmid evidence="2">Plasmid pSCATT</plasmid>
    </source>
</reference>
<keyword evidence="1" id="KW-0614">Plasmid</keyword>
<dbReference type="HOGENOM" id="CLU_2829256_0_0_11"/>
<evidence type="ECO:0000313" key="1">
    <source>
        <dbReference type="EMBL" id="AEW99685.1"/>
    </source>
</evidence>